<organism evidence="1 2">
    <name type="scientific">Cercospora berteroae</name>
    <dbReference type="NCBI Taxonomy" id="357750"/>
    <lineage>
        <taxon>Eukaryota</taxon>
        <taxon>Fungi</taxon>
        <taxon>Dikarya</taxon>
        <taxon>Ascomycota</taxon>
        <taxon>Pezizomycotina</taxon>
        <taxon>Dothideomycetes</taxon>
        <taxon>Dothideomycetidae</taxon>
        <taxon>Mycosphaerellales</taxon>
        <taxon>Mycosphaerellaceae</taxon>
        <taxon>Cercospora</taxon>
    </lineage>
</organism>
<reference evidence="2" key="1">
    <citation type="journal article" date="2017" name="bioRxiv">
        <title>Conservation of a gene cluster reveals novel cercosporin biosynthetic mechanisms and extends production to the genus Colletotrichum.</title>
        <authorList>
            <person name="de Jonge R."/>
            <person name="Ebert M.K."/>
            <person name="Huitt-Roehl C.R."/>
            <person name="Pal P."/>
            <person name="Suttle J.C."/>
            <person name="Spanner R.E."/>
            <person name="Neubauer J.D."/>
            <person name="Jurick W.M.II."/>
            <person name="Stott K.A."/>
            <person name="Secor G.A."/>
            <person name="Thomma B.P.H.J."/>
            <person name="Van de Peer Y."/>
            <person name="Townsend C.A."/>
            <person name="Bolton M.D."/>
        </authorList>
    </citation>
    <scope>NUCLEOTIDE SEQUENCE [LARGE SCALE GENOMIC DNA]</scope>
    <source>
        <strain evidence="2">CBS538.71</strain>
    </source>
</reference>
<sequence length="366" mass="41130">MVKSRARVAERKALASVPAPFLPTLTATNYIRRQSKKGLQTLVKSRGDSRPETIATKASCARALVEMDKNGPQFTDAFRFLDLPPELRNHVYAELLTLPEGLHDDGPGAFPEILRTNKQIWGEAVGILYGEVTGLVEVENLYTISGSLTLRRSSRTFILEVYYEGTKAKLENKEPDWSGMLGRFSKLKIVLDLSSGIASGRFSSDGERTNSAIEVSQALLTMASYFSSNRTLKSVEFECSYQPRVVGRFPVKSMLWPLTQVPQLTKLSLDGVPLRIGFHIELNKIAAIREEDVLVTMRERCQQIVQLIRKMQLVKDPRRQGYKEVATRALNIMRENVCVDAQAFARLMRSSRELAEILEEHLPAEA</sequence>
<evidence type="ECO:0000313" key="2">
    <source>
        <dbReference type="Proteomes" id="UP000237631"/>
    </source>
</evidence>
<gene>
    <name evidence="1" type="ORF">CBER1_06607</name>
</gene>
<dbReference type="Proteomes" id="UP000237631">
    <property type="component" value="Unassembled WGS sequence"/>
</dbReference>
<dbReference type="OrthoDB" id="3636244at2759"/>
<dbReference type="AlphaFoldDB" id="A0A2S6BUI8"/>
<comment type="caution">
    <text evidence="1">The sequence shown here is derived from an EMBL/GenBank/DDBJ whole genome shotgun (WGS) entry which is preliminary data.</text>
</comment>
<evidence type="ECO:0000313" key="1">
    <source>
        <dbReference type="EMBL" id="PPJ51121.1"/>
    </source>
</evidence>
<accession>A0A2S6BUI8</accession>
<dbReference type="EMBL" id="PNEN01001765">
    <property type="protein sequence ID" value="PPJ51121.1"/>
    <property type="molecule type" value="Genomic_DNA"/>
</dbReference>
<proteinExistence type="predicted"/>
<keyword evidence="2" id="KW-1185">Reference proteome</keyword>
<protein>
    <submittedName>
        <fullName evidence="1">Uncharacterized protein</fullName>
    </submittedName>
</protein>
<name>A0A2S6BUI8_9PEZI</name>